<comment type="similarity">
    <text evidence="3">Belongs to the cyclophilin-type PPIase family.</text>
</comment>
<dbReference type="InterPro" id="IPR044666">
    <property type="entry name" value="Cyclophilin_A-like"/>
</dbReference>
<dbReference type="PANTHER" id="PTHR45625:SF4">
    <property type="entry name" value="PEPTIDYLPROLYL ISOMERASE DOMAIN AND WD REPEAT-CONTAINING PROTEIN 1"/>
    <property type="match status" value="1"/>
</dbReference>
<reference evidence="5 6" key="1">
    <citation type="journal article" date="2016" name="Nat. Commun.">
        <title>Thousands of microbial genomes shed light on interconnected biogeochemical processes in an aquifer system.</title>
        <authorList>
            <person name="Anantharaman K."/>
            <person name="Brown C.T."/>
            <person name="Hug L.A."/>
            <person name="Sharon I."/>
            <person name="Castelle C.J."/>
            <person name="Probst A.J."/>
            <person name="Thomas B.C."/>
            <person name="Singh A."/>
            <person name="Wilkins M.J."/>
            <person name="Karaoz U."/>
            <person name="Brodie E.L."/>
            <person name="Williams K.H."/>
            <person name="Hubbard S.S."/>
            <person name="Banfield J.F."/>
        </authorList>
    </citation>
    <scope>NUCLEOTIDE SEQUENCE [LARGE SCALE GENOMIC DNA]</scope>
</reference>
<keyword evidence="2 3" id="KW-0413">Isomerase</keyword>
<comment type="caution">
    <text evidence="5">The sequence shown here is derived from an EMBL/GenBank/DDBJ whole genome shotgun (WGS) entry which is preliminary data.</text>
</comment>
<dbReference type="InterPro" id="IPR002130">
    <property type="entry name" value="Cyclophilin-type_PPIase_dom"/>
</dbReference>
<comment type="catalytic activity">
    <reaction evidence="3">
        <text>[protein]-peptidylproline (omega=180) = [protein]-peptidylproline (omega=0)</text>
        <dbReference type="Rhea" id="RHEA:16237"/>
        <dbReference type="Rhea" id="RHEA-COMP:10747"/>
        <dbReference type="Rhea" id="RHEA-COMP:10748"/>
        <dbReference type="ChEBI" id="CHEBI:83833"/>
        <dbReference type="ChEBI" id="CHEBI:83834"/>
        <dbReference type="EC" id="5.2.1.8"/>
    </reaction>
</comment>
<name>A0A1F4UF94_UNCW3</name>
<accession>A0A1F4UF94</accession>
<evidence type="ECO:0000256" key="2">
    <source>
        <dbReference type="ARBA" id="ARBA00023235"/>
    </source>
</evidence>
<evidence type="ECO:0000256" key="1">
    <source>
        <dbReference type="ARBA" id="ARBA00023110"/>
    </source>
</evidence>
<gene>
    <name evidence="5" type="ORF">A2Y85_05655</name>
</gene>
<evidence type="ECO:0000313" key="6">
    <source>
        <dbReference type="Proteomes" id="UP000177025"/>
    </source>
</evidence>
<dbReference type="PROSITE" id="PS50072">
    <property type="entry name" value="CSA_PPIASE_2"/>
    <property type="match status" value="1"/>
</dbReference>
<keyword evidence="1 3" id="KW-0697">Rotamase</keyword>
<sequence length="187" mass="20683">MKYFTLLMILVLLTCSTNKKEPTPIIPGKETGTFMHIDVENYGKIVIKLHKTEAPKNVENIITLTNKGFYNGLTFHRIIKGFMIQGGCPIGDGTGTPGYELPDEISANLKHLKGTMAMANRGSNTNGCQFYICLEPQPRLDGSYTIIGQVTEGMDAVERIGEVATSGSPMDRPLNKLTMTKVWIEER</sequence>
<dbReference type="AlphaFoldDB" id="A0A1F4UF94"/>
<dbReference type="PANTHER" id="PTHR45625">
    <property type="entry name" value="PEPTIDYL-PROLYL CIS-TRANS ISOMERASE-RELATED"/>
    <property type="match status" value="1"/>
</dbReference>
<dbReference type="PROSITE" id="PS00170">
    <property type="entry name" value="CSA_PPIASE_1"/>
    <property type="match status" value="1"/>
</dbReference>
<dbReference type="EC" id="5.2.1.8" evidence="3"/>
<dbReference type="PRINTS" id="PR00153">
    <property type="entry name" value="CSAPPISMRASE"/>
</dbReference>
<dbReference type="InterPro" id="IPR020892">
    <property type="entry name" value="Cyclophilin-type_PPIase_CS"/>
</dbReference>
<dbReference type="GO" id="GO:0006457">
    <property type="term" value="P:protein folding"/>
    <property type="evidence" value="ECO:0007669"/>
    <property type="project" value="InterPro"/>
</dbReference>
<dbReference type="InterPro" id="IPR029000">
    <property type="entry name" value="Cyclophilin-like_dom_sf"/>
</dbReference>
<dbReference type="GO" id="GO:0003755">
    <property type="term" value="F:peptidyl-prolyl cis-trans isomerase activity"/>
    <property type="evidence" value="ECO:0007669"/>
    <property type="project" value="UniProtKB-UniRule"/>
</dbReference>
<dbReference type="SUPFAM" id="SSF50891">
    <property type="entry name" value="Cyclophilin-like"/>
    <property type="match status" value="1"/>
</dbReference>
<dbReference type="Gene3D" id="2.40.100.10">
    <property type="entry name" value="Cyclophilin-like"/>
    <property type="match status" value="1"/>
</dbReference>
<dbReference type="EMBL" id="MEUM01000015">
    <property type="protein sequence ID" value="OGC43596.1"/>
    <property type="molecule type" value="Genomic_DNA"/>
</dbReference>
<dbReference type="CDD" id="cd00317">
    <property type="entry name" value="cyclophilin"/>
    <property type="match status" value="1"/>
</dbReference>
<evidence type="ECO:0000256" key="3">
    <source>
        <dbReference type="RuleBase" id="RU363019"/>
    </source>
</evidence>
<feature type="domain" description="PPIase cyclophilin-type" evidence="4">
    <location>
        <begin position="35"/>
        <end position="184"/>
    </location>
</feature>
<proteinExistence type="inferred from homology"/>
<comment type="function">
    <text evidence="3">PPIases accelerate the folding of proteins. It catalyzes the cis-trans isomerization of proline imidic peptide bonds in oligopeptides.</text>
</comment>
<protein>
    <recommendedName>
        <fullName evidence="3">Peptidyl-prolyl cis-trans isomerase</fullName>
        <shortName evidence="3">PPIase</shortName>
        <ecNumber evidence="3">5.2.1.8</ecNumber>
    </recommendedName>
</protein>
<organism evidence="5 6">
    <name type="scientific">candidate division WOR-3 bacterium RBG_13_43_14</name>
    <dbReference type="NCBI Taxonomy" id="1802590"/>
    <lineage>
        <taxon>Bacteria</taxon>
        <taxon>Bacteria division WOR-3</taxon>
    </lineage>
</organism>
<evidence type="ECO:0000259" key="4">
    <source>
        <dbReference type="PROSITE" id="PS50072"/>
    </source>
</evidence>
<evidence type="ECO:0000313" key="5">
    <source>
        <dbReference type="EMBL" id="OGC43596.1"/>
    </source>
</evidence>
<dbReference type="Pfam" id="PF00160">
    <property type="entry name" value="Pro_isomerase"/>
    <property type="match status" value="1"/>
</dbReference>
<dbReference type="Proteomes" id="UP000177025">
    <property type="component" value="Unassembled WGS sequence"/>
</dbReference>